<dbReference type="InterPro" id="IPR013500">
    <property type="entry name" value="TopoI_cat_euk"/>
</dbReference>
<evidence type="ECO:0000256" key="6">
    <source>
        <dbReference type="ARBA" id="ARBA00023235"/>
    </source>
</evidence>
<dbReference type="Proteomes" id="UP000295129">
    <property type="component" value="Unassembled WGS sequence"/>
</dbReference>
<evidence type="ECO:0000256" key="7">
    <source>
        <dbReference type="SAM" id="MobiDB-lite"/>
    </source>
</evidence>
<organism evidence="10 11">
    <name type="scientific">Azoarcus indigens</name>
    <dbReference type="NCBI Taxonomy" id="29545"/>
    <lineage>
        <taxon>Bacteria</taxon>
        <taxon>Pseudomonadati</taxon>
        <taxon>Pseudomonadota</taxon>
        <taxon>Betaproteobacteria</taxon>
        <taxon>Rhodocyclales</taxon>
        <taxon>Zoogloeaceae</taxon>
        <taxon>Azoarcus</taxon>
    </lineage>
</organism>
<comment type="catalytic activity">
    <reaction evidence="1">
        <text>ATP-independent breakage of single-stranded DNA, followed by passage and rejoining.</text>
        <dbReference type="EC" id="5.6.2.1"/>
    </reaction>
</comment>
<evidence type="ECO:0000256" key="5">
    <source>
        <dbReference type="ARBA" id="ARBA00023125"/>
    </source>
</evidence>
<comment type="similarity">
    <text evidence="2">Belongs to the type IB topoisomerase family.</text>
</comment>
<dbReference type="Pfam" id="PF01028">
    <property type="entry name" value="Topoisom_I"/>
    <property type="match status" value="1"/>
</dbReference>
<feature type="domain" description="DNA topoisomerase IB N-terminal" evidence="9">
    <location>
        <begin position="23"/>
        <end position="71"/>
    </location>
</feature>
<reference evidence="10 11" key="1">
    <citation type="submission" date="2019-03" db="EMBL/GenBank/DDBJ databases">
        <title>Genomic Encyclopedia of Type Strains, Phase IV (KMG-IV): sequencing the most valuable type-strain genomes for metagenomic binning, comparative biology and taxonomic classification.</title>
        <authorList>
            <person name="Goeker M."/>
        </authorList>
    </citation>
    <scope>NUCLEOTIDE SEQUENCE [LARGE SCALE GENOMIC DNA]</scope>
    <source>
        <strain evidence="10 11">DSM 12121</strain>
    </source>
</reference>
<evidence type="ECO:0000256" key="4">
    <source>
        <dbReference type="ARBA" id="ARBA00023029"/>
    </source>
</evidence>
<dbReference type="RefSeq" id="WP_133589134.1">
    <property type="nucleotide sequence ID" value="NZ_SNVV01000003.1"/>
</dbReference>
<dbReference type="GO" id="GO:0003677">
    <property type="term" value="F:DNA binding"/>
    <property type="evidence" value="ECO:0007669"/>
    <property type="project" value="UniProtKB-KW"/>
</dbReference>
<dbReference type="Pfam" id="PF21338">
    <property type="entry name" value="Top1B_N_bact"/>
    <property type="match status" value="1"/>
</dbReference>
<dbReference type="InterPro" id="IPR011010">
    <property type="entry name" value="DNA_brk_join_enz"/>
</dbReference>
<feature type="domain" description="DNA topoisomerase I catalytic core eukaryotic-type" evidence="8">
    <location>
        <begin position="87"/>
        <end position="286"/>
    </location>
</feature>
<evidence type="ECO:0000256" key="3">
    <source>
        <dbReference type="ARBA" id="ARBA00012891"/>
    </source>
</evidence>
<dbReference type="GO" id="GO:0006265">
    <property type="term" value="P:DNA topological change"/>
    <property type="evidence" value="ECO:0007669"/>
    <property type="project" value="InterPro"/>
</dbReference>
<dbReference type="SUPFAM" id="SSF55869">
    <property type="entry name" value="DNA topoisomerase I domain"/>
    <property type="match status" value="1"/>
</dbReference>
<dbReference type="Gene3D" id="3.30.66.10">
    <property type="entry name" value="DNA topoisomerase I domain"/>
    <property type="match status" value="1"/>
</dbReference>
<dbReference type="InterPro" id="IPR014711">
    <property type="entry name" value="TopoI_cat_a-hlx-sub_euk"/>
</dbReference>
<evidence type="ECO:0000313" key="10">
    <source>
        <dbReference type="EMBL" id="TDN55866.1"/>
    </source>
</evidence>
<dbReference type="AlphaFoldDB" id="A0A4R6ECH5"/>
<keyword evidence="5" id="KW-0238">DNA-binding</keyword>
<protein>
    <recommendedName>
        <fullName evidence="3">DNA topoisomerase</fullName>
        <ecNumber evidence="3">5.6.2.1</ecNumber>
    </recommendedName>
</protein>
<keyword evidence="11" id="KW-1185">Reference proteome</keyword>
<evidence type="ECO:0000259" key="8">
    <source>
        <dbReference type="Pfam" id="PF01028"/>
    </source>
</evidence>
<comment type="caution">
    <text evidence="10">The sequence shown here is derived from an EMBL/GenBank/DDBJ whole genome shotgun (WGS) entry which is preliminary data.</text>
</comment>
<dbReference type="GO" id="GO:0003917">
    <property type="term" value="F:DNA topoisomerase type I (single strand cut, ATP-independent) activity"/>
    <property type="evidence" value="ECO:0007669"/>
    <property type="project" value="UniProtKB-EC"/>
</dbReference>
<dbReference type="PROSITE" id="PS52038">
    <property type="entry name" value="TOPO_IB_2"/>
    <property type="match status" value="1"/>
</dbReference>
<dbReference type="Gene3D" id="3.90.15.10">
    <property type="entry name" value="Topoisomerase I, Chain A, domain 3"/>
    <property type="match status" value="1"/>
</dbReference>
<dbReference type="EC" id="5.6.2.1" evidence="3"/>
<evidence type="ECO:0000256" key="2">
    <source>
        <dbReference type="ARBA" id="ARBA00006645"/>
    </source>
</evidence>
<dbReference type="SUPFAM" id="SSF56349">
    <property type="entry name" value="DNA breaking-rejoining enzymes"/>
    <property type="match status" value="1"/>
</dbReference>
<proteinExistence type="inferred from homology"/>
<sequence length="392" mass="43709">MATLPTELLQQRYLRREPLPEGGFRYLRPNGREYKDAAGLARIAALAVPPAYQEVYVSPDADAELQAFGRDARGRLQYRYHPDFIHAQAMRKWRRLARFAQALPQLRERVAADLRCSGLPRRKVLALLVRLLDRAHLRVGSADYTRRYRSYGLTTLKKQHVRVEGSKVVFHYRGKHGVEQEQSVRDRTLAQLIGRLLALPGSTLFQYEDEEGGRRKVRAEDLNAYIREAMGRFTAKDFRTWGGTLKAAEYLTALGAPTCQRTGARMLSRCVRAVASQLGNTAAVTRSSYICPVIFDLYLAGELVAGEAGGEGGLCPSEAALSRLLARGLRRQRQAVAVAEKAVATQLAESVVQLEEGGREKARPKAAPTRQTTKPTRQAAPANRMGSRELQL</sequence>
<keyword evidence="4" id="KW-0799">Topoisomerase</keyword>
<evidence type="ECO:0000313" key="11">
    <source>
        <dbReference type="Proteomes" id="UP000295129"/>
    </source>
</evidence>
<evidence type="ECO:0000256" key="1">
    <source>
        <dbReference type="ARBA" id="ARBA00000213"/>
    </source>
</evidence>
<gene>
    <name evidence="10" type="ORF">C7389_103204</name>
</gene>
<dbReference type="Gene3D" id="1.10.132.120">
    <property type="match status" value="1"/>
</dbReference>
<dbReference type="EMBL" id="SNVV01000003">
    <property type="protein sequence ID" value="TDN55866.1"/>
    <property type="molecule type" value="Genomic_DNA"/>
</dbReference>
<dbReference type="PRINTS" id="PR00416">
    <property type="entry name" value="EUTPISMRASEI"/>
</dbReference>
<feature type="region of interest" description="Disordered" evidence="7">
    <location>
        <begin position="354"/>
        <end position="392"/>
    </location>
</feature>
<dbReference type="InterPro" id="IPR049331">
    <property type="entry name" value="Top1B_N_bact"/>
</dbReference>
<keyword evidence="6 10" id="KW-0413">Isomerase</keyword>
<accession>A0A4R6ECH5</accession>
<dbReference type="InterPro" id="IPR001631">
    <property type="entry name" value="TopoI"/>
</dbReference>
<evidence type="ECO:0000259" key="9">
    <source>
        <dbReference type="Pfam" id="PF21338"/>
    </source>
</evidence>
<name>A0A4R6ECH5_9RHOO</name>
<dbReference type="InterPro" id="IPR035447">
    <property type="entry name" value="DNA_topo_I_N_sf"/>
</dbReference>
<dbReference type="OrthoDB" id="9778962at2"/>